<comment type="caution">
    <text evidence="2">The sequence shown here is derived from an EMBL/GenBank/DDBJ whole genome shotgun (WGS) entry which is preliminary data.</text>
</comment>
<sequence length="93" mass="10561">MDGGDRLLSDCSPVQRWFRAPEVTSRRRPRTVAAVVTTAVDDTGPTTICNKIVVKPAVFRYEGRTKSDTQTHARTNTREHTTHTHTHTHERHV</sequence>
<reference evidence="2 3" key="1">
    <citation type="journal article" date="2019" name="Commun. Biol.">
        <title>The bagworm genome reveals a unique fibroin gene that provides high tensile strength.</title>
        <authorList>
            <person name="Kono N."/>
            <person name="Nakamura H."/>
            <person name="Ohtoshi R."/>
            <person name="Tomita M."/>
            <person name="Numata K."/>
            <person name="Arakawa K."/>
        </authorList>
    </citation>
    <scope>NUCLEOTIDE SEQUENCE [LARGE SCALE GENOMIC DNA]</scope>
</reference>
<feature type="region of interest" description="Disordered" evidence="1">
    <location>
        <begin position="64"/>
        <end position="93"/>
    </location>
</feature>
<dbReference type="AlphaFoldDB" id="A0A4C1XG02"/>
<evidence type="ECO:0000313" key="2">
    <source>
        <dbReference type="EMBL" id="GBP62030.1"/>
    </source>
</evidence>
<accession>A0A4C1XG02</accession>
<evidence type="ECO:0000313" key="3">
    <source>
        <dbReference type="Proteomes" id="UP000299102"/>
    </source>
</evidence>
<feature type="compositionally biased region" description="Basic and acidic residues" evidence="1">
    <location>
        <begin position="64"/>
        <end position="82"/>
    </location>
</feature>
<evidence type="ECO:0000256" key="1">
    <source>
        <dbReference type="SAM" id="MobiDB-lite"/>
    </source>
</evidence>
<gene>
    <name evidence="2" type="ORF">EVAR_54055_1</name>
</gene>
<feature type="compositionally biased region" description="Basic residues" evidence="1">
    <location>
        <begin position="83"/>
        <end position="93"/>
    </location>
</feature>
<organism evidence="2 3">
    <name type="scientific">Eumeta variegata</name>
    <name type="common">Bagworm moth</name>
    <name type="synonym">Eumeta japonica</name>
    <dbReference type="NCBI Taxonomy" id="151549"/>
    <lineage>
        <taxon>Eukaryota</taxon>
        <taxon>Metazoa</taxon>
        <taxon>Ecdysozoa</taxon>
        <taxon>Arthropoda</taxon>
        <taxon>Hexapoda</taxon>
        <taxon>Insecta</taxon>
        <taxon>Pterygota</taxon>
        <taxon>Neoptera</taxon>
        <taxon>Endopterygota</taxon>
        <taxon>Lepidoptera</taxon>
        <taxon>Glossata</taxon>
        <taxon>Ditrysia</taxon>
        <taxon>Tineoidea</taxon>
        <taxon>Psychidae</taxon>
        <taxon>Oiketicinae</taxon>
        <taxon>Eumeta</taxon>
    </lineage>
</organism>
<dbReference type="Proteomes" id="UP000299102">
    <property type="component" value="Unassembled WGS sequence"/>
</dbReference>
<proteinExistence type="predicted"/>
<dbReference type="EMBL" id="BGZK01000830">
    <property type="protein sequence ID" value="GBP62030.1"/>
    <property type="molecule type" value="Genomic_DNA"/>
</dbReference>
<keyword evidence="3" id="KW-1185">Reference proteome</keyword>
<name>A0A4C1XG02_EUMVA</name>
<protein>
    <submittedName>
        <fullName evidence="2">Uncharacterized protein</fullName>
    </submittedName>
</protein>